<dbReference type="Gene3D" id="3.40.50.720">
    <property type="entry name" value="NAD(P)-binding Rossmann-like Domain"/>
    <property type="match status" value="1"/>
</dbReference>
<dbReference type="SUPFAM" id="SSF51735">
    <property type="entry name" value="NAD(P)-binding Rossmann-fold domains"/>
    <property type="match status" value="1"/>
</dbReference>
<evidence type="ECO:0000313" key="2">
    <source>
        <dbReference type="EMBL" id="AJC22445.2"/>
    </source>
</evidence>
<evidence type="ECO:0000259" key="1">
    <source>
        <dbReference type="Pfam" id="PF01370"/>
    </source>
</evidence>
<evidence type="ECO:0000313" key="5">
    <source>
        <dbReference type="Proteomes" id="UP000254589"/>
    </source>
</evidence>
<sequence>MAHESPLPCAPASATPRALVLGATGGIGGEVARQLVDAGWQVIALRRGGAPRADASDSGLQWIDGDAMRTDDVLDAARGCSVIVHAVNPPGYRNWHTQVLPMLDNTIAAATLHGATIVLPGTLYNYGPETFPEVHEDTPQRPRTRKGAIRATMESRLHDASRNGVQTIIVRAGDFFGPQTRNSWFAQGLLKPGRTTRLVHVPNAPGVGHQWSYLPDVAKTMVMLVERRHTLPAFNNFHMAGHWDADGTQLAAAIARVMSRHGVTVRTQRFGWWMVWAGAPFVTTLRELLEMRYLWQQPVRLNNARLVDVLGHEPHTPLDDAVQATLEGLGCLPGKPGGKALAYR</sequence>
<accession>A0AAJ4ZHA8</accession>
<dbReference type="RefSeq" id="WP_052267286.1">
    <property type="nucleotide sequence ID" value="NZ_CP010310.2"/>
</dbReference>
<organism evidence="3 5">
    <name type="scientific">Pandoraea pulmonicola</name>
    <dbReference type="NCBI Taxonomy" id="93221"/>
    <lineage>
        <taxon>Bacteria</taxon>
        <taxon>Pseudomonadati</taxon>
        <taxon>Pseudomonadota</taxon>
        <taxon>Betaproteobacteria</taxon>
        <taxon>Burkholderiales</taxon>
        <taxon>Burkholderiaceae</taxon>
        <taxon>Pandoraea</taxon>
    </lineage>
</organism>
<dbReference type="PANTHER" id="PTHR48079">
    <property type="entry name" value="PROTEIN YEEZ"/>
    <property type="match status" value="1"/>
</dbReference>
<dbReference type="Pfam" id="PF01370">
    <property type="entry name" value="Epimerase"/>
    <property type="match status" value="1"/>
</dbReference>
<dbReference type="InterPro" id="IPR001509">
    <property type="entry name" value="Epimerase_deHydtase"/>
</dbReference>
<gene>
    <name evidence="3" type="ORF">NCTC13159_04983</name>
    <name evidence="2" type="ORF">RO07_21725</name>
</gene>
<reference evidence="4" key="1">
    <citation type="submission" date="2014-12" db="EMBL/GenBank/DDBJ databases">
        <title>Complete Genome Sequencing of Pandoraea pulmonicola DSM 16583.</title>
        <authorList>
            <person name="Chan K.-G."/>
        </authorList>
    </citation>
    <scope>NUCLEOTIDE SEQUENCE [LARGE SCALE GENOMIC DNA]</scope>
    <source>
        <strain evidence="4">DSM 16583</strain>
    </source>
</reference>
<dbReference type="GO" id="GO:0005737">
    <property type="term" value="C:cytoplasm"/>
    <property type="evidence" value="ECO:0007669"/>
    <property type="project" value="TreeGrafter"/>
</dbReference>
<dbReference type="InterPro" id="IPR036291">
    <property type="entry name" value="NAD(P)-bd_dom_sf"/>
</dbReference>
<protein>
    <submittedName>
        <fullName evidence="3">NADH-flavin reductase</fullName>
    </submittedName>
</protein>
<name>A0AAJ4ZHA8_PANPU</name>
<proteinExistence type="predicted"/>
<dbReference type="EMBL" id="UGSJ01000001">
    <property type="protein sequence ID" value="SUA93422.1"/>
    <property type="molecule type" value="Genomic_DNA"/>
</dbReference>
<dbReference type="AlphaFoldDB" id="A0AAJ4ZHA8"/>
<dbReference type="EMBL" id="CP010310">
    <property type="protein sequence ID" value="AJC22445.2"/>
    <property type="molecule type" value="Genomic_DNA"/>
</dbReference>
<dbReference type="Proteomes" id="UP000254589">
    <property type="component" value="Unassembled WGS sequence"/>
</dbReference>
<reference evidence="3 5" key="3">
    <citation type="submission" date="2018-06" db="EMBL/GenBank/DDBJ databases">
        <authorList>
            <consortium name="Pathogen Informatics"/>
            <person name="Doyle S."/>
        </authorList>
    </citation>
    <scope>NUCLEOTIDE SEQUENCE [LARGE SCALE GENOMIC DNA]</scope>
    <source>
        <strain evidence="3 5">NCTC13159</strain>
    </source>
</reference>
<dbReference type="GO" id="GO:0004029">
    <property type="term" value="F:aldehyde dehydrogenase (NAD+) activity"/>
    <property type="evidence" value="ECO:0007669"/>
    <property type="project" value="TreeGrafter"/>
</dbReference>
<feature type="domain" description="NAD-dependent epimerase/dehydratase" evidence="1">
    <location>
        <begin position="18"/>
        <end position="230"/>
    </location>
</feature>
<keyword evidence="4" id="KW-1185">Reference proteome</keyword>
<dbReference type="PANTHER" id="PTHR48079:SF6">
    <property type="entry name" value="NAD(P)-BINDING DOMAIN-CONTAINING PROTEIN-RELATED"/>
    <property type="match status" value="1"/>
</dbReference>
<evidence type="ECO:0000313" key="4">
    <source>
        <dbReference type="Proteomes" id="UP000035086"/>
    </source>
</evidence>
<dbReference type="InterPro" id="IPR051783">
    <property type="entry name" value="NAD(P)-dependent_oxidoreduct"/>
</dbReference>
<evidence type="ECO:0000313" key="3">
    <source>
        <dbReference type="EMBL" id="SUA93422.1"/>
    </source>
</evidence>
<dbReference type="KEGG" id="ppul:RO07_21725"/>
<reference evidence="2" key="2">
    <citation type="submission" date="2016-11" db="EMBL/GenBank/DDBJ databases">
        <title>Complete Genome Sequencing of Pandoraea pulmonicola DSM 16583.</title>
        <authorList>
            <person name="Chan K.-G."/>
        </authorList>
    </citation>
    <scope>NUCLEOTIDE SEQUENCE</scope>
    <source>
        <strain evidence="2">DSM 16583</strain>
    </source>
</reference>
<dbReference type="Proteomes" id="UP000035086">
    <property type="component" value="Chromosome"/>
</dbReference>